<evidence type="ECO:0000256" key="3">
    <source>
        <dbReference type="ARBA" id="ARBA00006483"/>
    </source>
</evidence>
<organism evidence="8">
    <name type="scientific">Davidia involucrata</name>
    <name type="common">Dove tree</name>
    <dbReference type="NCBI Taxonomy" id="16924"/>
    <lineage>
        <taxon>Eukaryota</taxon>
        <taxon>Viridiplantae</taxon>
        <taxon>Streptophyta</taxon>
        <taxon>Embryophyta</taxon>
        <taxon>Tracheophyta</taxon>
        <taxon>Spermatophyta</taxon>
        <taxon>Magnoliopsida</taxon>
        <taxon>eudicotyledons</taxon>
        <taxon>Gunneridae</taxon>
        <taxon>Pentapetalae</taxon>
        <taxon>asterids</taxon>
        <taxon>Cornales</taxon>
        <taxon>Nyssaceae</taxon>
        <taxon>Davidia</taxon>
    </lineage>
</organism>
<dbReference type="AlphaFoldDB" id="A0A5B7BDV8"/>
<feature type="transmembrane region" description="Helical" evidence="7">
    <location>
        <begin position="116"/>
        <end position="136"/>
    </location>
</feature>
<evidence type="ECO:0000256" key="5">
    <source>
        <dbReference type="ARBA" id="ARBA00022989"/>
    </source>
</evidence>
<dbReference type="PANTHER" id="PTHR19317">
    <property type="entry name" value="PRENYLATED RAB ACCEPTOR 1-RELATED"/>
    <property type="match status" value="1"/>
</dbReference>
<feature type="transmembrane region" description="Helical" evidence="7">
    <location>
        <begin position="86"/>
        <end position="104"/>
    </location>
</feature>
<evidence type="ECO:0000313" key="8">
    <source>
        <dbReference type="EMBL" id="MPA66684.1"/>
    </source>
</evidence>
<gene>
    <name evidence="8" type="ORF">Din_036125</name>
</gene>
<keyword evidence="4 7" id="KW-0812">Transmembrane</keyword>
<accession>A0A5B7BDV8</accession>
<evidence type="ECO:0000256" key="2">
    <source>
        <dbReference type="ARBA" id="ARBA00004141"/>
    </source>
</evidence>
<sequence>MSSAPGYPTVPPSTSVDFFSRTTQIRQSIAATQRPWREFLDISALSLPFPFTESTFRIKQNLIRFHVNYTIIVLLVLFLSLLYHPISMIVFLITFIGWLYLYIYSDEPLVIFNRTVDDRVVLVFLSVVTLVALILTRVWLNVVVSVVIGVGIVCLHAAIRATDDIDDQESPYGGLLSVVDSPRGAYSSV</sequence>
<evidence type="ECO:0000256" key="4">
    <source>
        <dbReference type="ARBA" id="ARBA00022692"/>
    </source>
</evidence>
<dbReference type="GO" id="GO:0016020">
    <property type="term" value="C:membrane"/>
    <property type="evidence" value="ECO:0007669"/>
    <property type="project" value="UniProtKB-SubCell"/>
</dbReference>
<dbReference type="GO" id="GO:0005794">
    <property type="term" value="C:Golgi apparatus"/>
    <property type="evidence" value="ECO:0007669"/>
    <property type="project" value="TreeGrafter"/>
</dbReference>
<dbReference type="EMBL" id="GHES01036125">
    <property type="protein sequence ID" value="MPA66684.1"/>
    <property type="molecule type" value="Transcribed_RNA"/>
</dbReference>
<comment type="function">
    <text evidence="1 7">May be involved in both secretory and endocytic intracellular trafficking in the endosomal/prevacuolar compartments.</text>
</comment>
<feature type="transmembrane region" description="Helical" evidence="7">
    <location>
        <begin position="142"/>
        <end position="159"/>
    </location>
</feature>
<dbReference type="InterPro" id="IPR004895">
    <property type="entry name" value="Prenylated_rab_accept_PRA1"/>
</dbReference>
<name>A0A5B7BDV8_DAVIN</name>
<keyword evidence="7" id="KW-0813">Transport</keyword>
<reference evidence="8" key="1">
    <citation type="submission" date="2019-08" db="EMBL/GenBank/DDBJ databases">
        <title>Reference gene set and small RNA set construction with multiple tissues from Davidia involucrata Baill.</title>
        <authorList>
            <person name="Yang H."/>
            <person name="Zhou C."/>
            <person name="Li G."/>
            <person name="Wang J."/>
            <person name="Gao P."/>
            <person name="Wang M."/>
            <person name="Wang R."/>
            <person name="Zhao Y."/>
        </authorList>
    </citation>
    <scope>NUCLEOTIDE SEQUENCE</scope>
    <source>
        <tissue evidence="8">Mixed with DoveR01_LX</tissue>
    </source>
</reference>
<keyword evidence="5 7" id="KW-1133">Transmembrane helix</keyword>
<dbReference type="GO" id="GO:0016192">
    <property type="term" value="P:vesicle-mediated transport"/>
    <property type="evidence" value="ECO:0007669"/>
    <property type="project" value="TreeGrafter"/>
</dbReference>
<dbReference type="PANTHER" id="PTHR19317:SF81">
    <property type="entry name" value="PRA1 FAMILY PROTEIN D"/>
    <property type="match status" value="1"/>
</dbReference>
<evidence type="ECO:0000256" key="1">
    <source>
        <dbReference type="ARBA" id="ARBA00002501"/>
    </source>
</evidence>
<keyword evidence="6 7" id="KW-0472">Membrane</keyword>
<comment type="subcellular location">
    <subcellularLocation>
        <location evidence="2 7">Membrane</location>
        <topology evidence="2 7">Multi-pass membrane protein</topology>
    </subcellularLocation>
</comment>
<comment type="similarity">
    <text evidence="3 7">Belongs to the PRA1 family.</text>
</comment>
<evidence type="ECO:0000256" key="6">
    <source>
        <dbReference type="ARBA" id="ARBA00023136"/>
    </source>
</evidence>
<protein>
    <recommendedName>
        <fullName evidence="7">PRA1 family protein</fullName>
    </recommendedName>
</protein>
<evidence type="ECO:0000256" key="7">
    <source>
        <dbReference type="RuleBase" id="RU363107"/>
    </source>
</evidence>
<dbReference type="GO" id="GO:0005783">
    <property type="term" value="C:endoplasmic reticulum"/>
    <property type="evidence" value="ECO:0007669"/>
    <property type="project" value="UniProtKB-ARBA"/>
</dbReference>
<proteinExistence type="inferred from homology"/>
<dbReference type="Pfam" id="PF03208">
    <property type="entry name" value="PRA1"/>
    <property type="match status" value="1"/>
</dbReference>